<dbReference type="EMBL" id="CAJPWZ010000360">
    <property type="protein sequence ID" value="CAG2191376.1"/>
    <property type="molecule type" value="Genomic_DNA"/>
</dbReference>
<dbReference type="PROSITE" id="PS51934">
    <property type="entry name" value="LRAT"/>
    <property type="match status" value="1"/>
</dbReference>
<organism evidence="2 3">
    <name type="scientific">Mytilus edulis</name>
    <name type="common">Blue mussel</name>
    <dbReference type="NCBI Taxonomy" id="6550"/>
    <lineage>
        <taxon>Eukaryota</taxon>
        <taxon>Metazoa</taxon>
        <taxon>Spiralia</taxon>
        <taxon>Lophotrochozoa</taxon>
        <taxon>Mollusca</taxon>
        <taxon>Bivalvia</taxon>
        <taxon>Autobranchia</taxon>
        <taxon>Pteriomorphia</taxon>
        <taxon>Mytilida</taxon>
        <taxon>Mytiloidea</taxon>
        <taxon>Mytilidae</taxon>
        <taxon>Mytilinae</taxon>
        <taxon>Mytilus</taxon>
    </lineage>
</organism>
<dbReference type="Pfam" id="PF04970">
    <property type="entry name" value="LRAT"/>
    <property type="match status" value="1"/>
</dbReference>
<accession>A0A8S3QBR6</accession>
<comment type="caution">
    <text evidence="2">The sequence shown here is derived from an EMBL/GenBank/DDBJ whole genome shotgun (WGS) entry which is preliminary data.</text>
</comment>
<evidence type="ECO:0000313" key="3">
    <source>
        <dbReference type="Proteomes" id="UP000683360"/>
    </source>
</evidence>
<dbReference type="AlphaFoldDB" id="A0A8S3QBR6"/>
<dbReference type="OrthoDB" id="6127557at2759"/>
<name>A0A8S3QBR6_MYTED</name>
<proteinExistence type="predicted"/>
<protein>
    <recommendedName>
        <fullName evidence="1">LRAT domain-containing protein</fullName>
    </recommendedName>
</protein>
<reference evidence="2" key="1">
    <citation type="submission" date="2021-03" db="EMBL/GenBank/DDBJ databases">
        <authorList>
            <person name="Bekaert M."/>
        </authorList>
    </citation>
    <scope>NUCLEOTIDE SEQUENCE</scope>
</reference>
<dbReference type="Gene3D" id="3.90.1720.10">
    <property type="entry name" value="endopeptidase domain like (from Nostoc punctiforme)"/>
    <property type="match status" value="1"/>
</dbReference>
<evidence type="ECO:0000313" key="2">
    <source>
        <dbReference type="EMBL" id="CAG2191376.1"/>
    </source>
</evidence>
<keyword evidence="3" id="KW-1185">Reference proteome</keyword>
<feature type="domain" description="LRAT" evidence="1">
    <location>
        <begin position="30"/>
        <end position="146"/>
    </location>
</feature>
<dbReference type="InterPro" id="IPR007053">
    <property type="entry name" value="LRAT_dom"/>
</dbReference>
<evidence type="ECO:0000259" key="1">
    <source>
        <dbReference type="PROSITE" id="PS51934"/>
    </source>
</evidence>
<sequence>MEKPTGAQKIKNMYEYHNSVRNLTHVAVVRTRCKVKYFHHYLVLDVGFYSVDIIHYTPGSFAKKARAVARVTRQTIRFDETDSILLDFSAGVFFITRQEYPSTGDEMEMAYLRAFYRRGEAEYSLTSNNCESFVTWVLTGEAKCEQFEQSGAGKRILMDIIESGIDHRNKVKNGQSDLPTRLSAISLANVITNSGDALIDIVVKQSIIKDLALSKSAATALAAKTGATTAAKVGPSAVAAGVSTGITAAVSVPVEAAFCGIDIYKLNKQKKNGLISEKDFNRQVTKKVSGSASSVAVATGTGFLGAFVGQIVCPIPVVGGVIGGAVGGVIGSLAGRATGSAVSGKIFDSVTD</sequence>
<dbReference type="Proteomes" id="UP000683360">
    <property type="component" value="Unassembled WGS sequence"/>
</dbReference>
<gene>
    <name evidence="2" type="ORF">MEDL_6616</name>
</gene>